<accession>A0ABP2XVI9</accession>
<dbReference type="InterPro" id="IPR001387">
    <property type="entry name" value="Cro/C1-type_HTH"/>
</dbReference>
<evidence type="ECO:0000313" key="3">
    <source>
        <dbReference type="Proteomes" id="UP000016534"/>
    </source>
</evidence>
<reference evidence="2" key="1">
    <citation type="journal article" date="2012" name="J. Bacteriol.">
        <title>Genome sequences of type strains of seven species of the marine bacterium Pseudoalteromonas.</title>
        <authorList>
            <person name="Xie B.B."/>
            <person name="Shu Y.L."/>
            <person name="Qin Q.L."/>
            <person name="Rong J.C."/>
            <person name="Zhang X.Y."/>
            <person name="Chen X.L."/>
            <person name="Shi M."/>
            <person name="He H.L."/>
            <person name="Zhou B.C."/>
            <person name="Zhang Y.Z."/>
        </authorList>
    </citation>
    <scope>NUCLEOTIDE SEQUENCE [LARGE SCALE GENOMIC DNA]</scope>
    <source>
        <strain evidence="2">NCIMB 2128</strain>
    </source>
</reference>
<dbReference type="SMART" id="SM00530">
    <property type="entry name" value="HTH_XRE"/>
    <property type="match status" value="1"/>
</dbReference>
<reference evidence="2" key="2">
    <citation type="submission" date="2013-04" db="EMBL/GenBank/DDBJ databases">
        <title>Genome sequence of Pseudoalteromonas undina.</title>
        <authorList>
            <person name="Xie B.-B."/>
            <person name="Rong J.-C."/>
            <person name="Qin Q.-L."/>
            <person name="Shu Y.-L."/>
            <person name="Zhang Y.-Z."/>
        </authorList>
    </citation>
    <scope>NUCLEOTIDE SEQUENCE</scope>
    <source>
        <strain evidence="2">NCIMB 2128</strain>
    </source>
</reference>
<dbReference type="InterPro" id="IPR010982">
    <property type="entry name" value="Lambda_DNA-bd_dom_sf"/>
</dbReference>
<dbReference type="SUPFAM" id="SSF47413">
    <property type="entry name" value="lambda repressor-like DNA-binding domains"/>
    <property type="match status" value="1"/>
</dbReference>
<gene>
    <name evidence="2" type="ORF">PUND_13419</name>
</gene>
<dbReference type="CDD" id="cd00093">
    <property type="entry name" value="HTH_XRE"/>
    <property type="match status" value="1"/>
</dbReference>
<protein>
    <recommendedName>
        <fullName evidence="1">HTH cro/C1-type domain-containing protein</fullName>
    </recommendedName>
</protein>
<dbReference type="EMBL" id="AHCF02000032">
    <property type="protein sequence ID" value="ERG60168.1"/>
    <property type="molecule type" value="Genomic_DNA"/>
</dbReference>
<dbReference type="PROSITE" id="PS50943">
    <property type="entry name" value="HTH_CROC1"/>
    <property type="match status" value="1"/>
</dbReference>
<dbReference type="Gene3D" id="1.10.260.40">
    <property type="entry name" value="lambda repressor-like DNA-binding domains"/>
    <property type="match status" value="1"/>
</dbReference>
<feature type="domain" description="HTH cro/C1-type" evidence="1">
    <location>
        <begin position="17"/>
        <end position="72"/>
    </location>
</feature>
<dbReference type="Pfam" id="PF01381">
    <property type="entry name" value="HTH_3"/>
    <property type="match status" value="1"/>
</dbReference>
<evidence type="ECO:0000313" key="2">
    <source>
        <dbReference type="EMBL" id="ERG60168.1"/>
    </source>
</evidence>
<proteinExistence type="predicted"/>
<name>A0ABP2XVI9_9GAMM</name>
<sequence length="91" mass="10575">MRTSQENKFKSQLGFEIRAIREKMGITQEQLGASLRLDSAYISKIERGIKPIPLQSLFELFSFCDEESVNELIINIIDKVKNYDSYIGKNW</sequence>
<evidence type="ECO:0000259" key="1">
    <source>
        <dbReference type="PROSITE" id="PS50943"/>
    </source>
</evidence>
<organism evidence="2 3">
    <name type="scientific">Pseudoalteromonas undina</name>
    <dbReference type="NCBI Taxonomy" id="43660"/>
    <lineage>
        <taxon>Bacteria</taxon>
        <taxon>Pseudomonadati</taxon>
        <taxon>Pseudomonadota</taxon>
        <taxon>Gammaproteobacteria</taxon>
        <taxon>Alteromonadales</taxon>
        <taxon>Pseudoalteromonadaceae</taxon>
        <taxon>Pseudoalteromonas</taxon>
    </lineage>
</organism>
<dbReference type="Proteomes" id="UP000016534">
    <property type="component" value="Unassembled WGS sequence"/>
</dbReference>
<keyword evidence="3" id="KW-1185">Reference proteome</keyword>
<comment type="caution">
    <text evidence="2">The sequence shown here is derived from an EMBL/GenBank/DDBJ whole genome shotgun (WGS) entry which is preliminary data.</text>
</comment>